<reference evidence="3" key="1">
    <citation type="submission" date="2021-02" db="EMBL/GenBank/DDBJ databases">
        <authorList>
            <person name="Nowell W R."/>
        </authorList>
    </citation>
    <scope>NUCLEOTIDE SEQUENCE</scope>
</reference>
<gene>
    <name evidence="3" type="ORF">OVA965_LOCUS34308</name>
    <name evidence="4" type="ORF">TMI583_LOCUS35220</name>
</gene>
<dbReference type="SUPFAM" id="SSF57424">
    <property type="entry name" value="LDL receptor-like module"/>
    <property type="match status" value="1"/>
</dbReference>
<feature type="non-terminal residue" evidence="3">
    <location>
        <position position="115"/>
    </location>
</feature>
<name>A0A8S2FEA2_9BILA</name>
<dbReference type="Proteomes" id="UP000682733">
    <property type="component" value="Unassembled WGS sequence"/>
</dbReference>
<dbReference type="Gene3D" id="4.10.400.10">
    <property type="entry name" value="Low-density Lipoprotein Receptor"/>
    <property type="match status" value="1"/>
</dbReference>
<proteinExistence type="predicted"/>
<dbReference type="Proteomes" id="UP000677228">
    <property type="component" value="Unassembled WGS sequence"/>
</dbReference>
<accession>A0A8S2FEA2</accession>
<dbReference type="InterPro" id="IPR002172">
    <property type="entry name" value="LDrepeatLR_classA_rpt"/>
</dbReference>
<organism evidence="3 5">
    <name type="scientific">Didymodactylos carnosus</name>
    <dbReference type="NCBI Taxonomy" id="1234261"/>
    <lineage>
        <taxon>Eukaryota</taxon>
        <taxon>Metazoa</taxon>
        <taxon>Spiralia</taxon>
        <taxon>Gnathifera</taxon>
        <taxon>Rotifera</taxon>
        <taxon>Eurotatoria</taxon>
        <taxon>Bdelloidea</taxon>
        <taxon>Philodinida</taxon>
        <taxon>Philodinidae</taxon>
        <taxon>Didymodactylos</taxon>
    </lineage>
</organism>
<feature type="disulfide bond" evidence="2">
    <location>
        <begin position="69"/>
        <end position="87"/>
    </location>
</feature>
<evidence type="ECO:0000313" key="5">
    <source>
        <dbReference type="Proteomes" id="UP000677228"/>
    </source>
</evidence>
<feature type="disulfide bond" evidence="2">
    <location>
        <begin position="62"/>
        <end position="74"/>
    </location>
</feature>
<sequence length="115" mass="13280">MISGLLSVREDNTTTEVSCHNLTYTVKLHHKYLASRDICDGVQQCMSSLDEENCDKLEFNECEDDEYRCINGMCIPDQYFLDGDYDCLDLTDEKGHFDDGMCTFQQASYECDDRL</sequence>
<evidence type="ECO:0000256" key="2">
    <source>
        <dbReference type="PROSITE-ProRule" id="PRU00124"/>
    </source>
</evidence>
<dbReference type="EMBL" id="CAJOBA010050452">
    <property type="protein sequence ID" value="CAF4234468.1"/>
    <property type="molecule type" value="Genomic_DNA"/>
</dbReference>
<comment type="caution">
    <text evidence="3">The sequence shown here is derived from an EMBL/GenBank/DDBJ whole genome shotgun (WGS) entry which is preliminary data.</text>
</comment>
<dbReference type="CDD" id="cd00112">
    <property type="entry name" value="LDLa"/>
    <property type="match status" value="1"/>
</dbReference>
<comment type="caution">
    <text evidence="2">Lacks conserved residue(s) required for the propagation of feature annotation.</text>
</comment>
<dbReference type="PROSITE" id="PS50068">
    <property type="entry name" value="LDLRA_2"/>
    <property type="match status" value="1"/>
</dbReference>
<dbReference type="Pfam" id="PF00057">
    <property type="entry name" value="Ldl_recept_a"/>
    <property type="match status" value="1"/>
</dbReference>
<evidence type="ECO:0000313" key="4">
    <source>
        <dbReference type="EMBL" id="CAF4234468.1"/>
    </source>
</evidence>
<dbReference type="AlphaFoldDB" id="A0A8S2FEA2"/>
<evidence type="ECO:0000313" key="3">
    <source>
        <dbReference type="EMBL" id="CAF1437598.1"/>
    </source>
</evidence>
<keyword evidence="1 2" id="KW-1015">Disulfide bond</keyword>
<protein>
    <submittedName>
        <fullName evidence="3">Uncharacterized protein</fullName>
    </submittedName>
</protein>
<dbReference type="EMBL" id="CAJNOK010028662">
    <property type="protein sequence ID" value="CAF1437598.1"/>
    <property type="molecule type" value="Genomic_DNA"/>
</dbReference>
<dbReference type="SMART" id="SM00192">
    <property type="entry name" value="LDLa"/>
    <property type="match status" value="2"/>
</dbReference>
<evidence type="ECO:0000256" key="1">
    <source>
        <dbReference type="ARBA" id="ARBA00023157"/>
    </source>
</evidence>
<dbReference type="InterPro" id="IPR036055">
    <property type="entry name" value="LDL_receptor-like_sf"/>
</dbReference>